<feature type="chain" id="PRO_5008255546" evidence="5">
    <location>
        <begin position="24"/>
        <end position="476"/>
    </location>
</feature>
<dbReference type="GO" id="GO:0046872">
    <property type="term" value="F:metal ion binding"/>
    <property type="evidence" value="ECO:0007669"/>
    <property type="project" value="InterPro"/>
</dbReference>
<dbReference type="PIRSF" id="PIRSF005243">
    <property type="entry name" value="ROO"/>
    <property type="match status" value="1"/>
</dbReference>
<dbReference type="GO" id="GO:0009055">
    <property type="term" value="F:electron transfer activity"/>
    <property type="evidence" value="ECO:0007669"/>
    <property type="project" value="InterPro"/>
</dbReference>
<dbReference type="EMBL" id="KT984652">
    <property type="protein sequence ID" value="ANM86872.1"/>
    <property type="molecule type" value="mRNA"/>
</dbReference>
<dbReference type="InterPro" id="IPR008254">
    <property type="entry name" value="Flavodoxin/NO_synth"/>
</dbReference>
<accession>A0A192ZIW4</accession>
<feature type="domain" description="Flavodoxin-like" evidence="6">
    <location>
        <begin position="304"/>
        <end position="442"/>
    </location>
</feature>
<evidence type="ECO:0000256" key="1">
    <source>
        <dbReference type="ARBA" id="ARBA00001962"/>
    </source>
</evidence>
<evidence type="ECO:0000256" key="5">
    <source>
        <dbReference type="SAM" id="SignalP"/>
    </source>
</evidence>
<dbReference type="Gene3D" id="3.60.15.10">
    <property type="entry name" value="Ribonuclease Z/Hydroxyacylglutathione hydrolase-like"/>
    <property type="match status" value="1"/>
</dbReference>
<dbReference type="Gene3D" id="3.40.50.360">
    <property type="match status" value="1"/>
</dbReference>
<dbReference type="GO" id="GO:0016491">
    <property type="term" value="F:oxidoreductase activity"/>
    <property type="evidence" value="ECO:0007669"/>
    <property type="project" value="InterPro"/>
</dbReference>
<dbReference type="PANTHER" id="PTHR32145:SF11">
    <property type="entry name" value="DIFLAVIN FLAVOPROTEIN A 2-RELATED"/>
    <property type="match status" value="1"/>
</dbReference>
<evidence type="ECO:0000256" key="3">
    <source>
        <dbReference type="ARBA" id="ARBA00022982"/>
    </source>
</evidence>
<keyword evidence="2" id="KW-0813">Transport</keyword>
<dbReference type="InterPro" id="IPR016440">
    <property type="entry name" value="Rubredoxin-O_OxRdtase"/>
</dbReference>
<sequence length="476" mass="53380">MRSSFILEAVVLFFVAALHVCIADSSARLPREIAPDVFWVGARDPELRIFDVVMFTEYGTSYNAYIVRGEKKTALIESVKDKPAFFDSLMKGIEDVLGKDGKVDYIVLDHTEPDHSGVAMKLALEKFPEATVVATQAGLNYVQEISNVRLDASRQFVATAGSSIDLGGKTLQFIPAKNLHWPDSMFTFVPEVNVLFTCDFFGAHFSMEALKKDAGSDSLFVNYYEKTAEDFDQTIEPSYRYYFDMIFSPYVAYVIEGLAKVESIATEVHTICPSHGPMMRDTAVRRIIDLYHDWAIFPKRNDTVIIAYVSAYGYTQSLANSIAKGIESVGVTAKLFDMVESPMDDVMMDLDESKGLILGSPTVNYDALPPIWQIALALSPRFHKELVCGSFGSYGWSGEAAIFMDTRFHQIRAQTPMDPLRVKFRPSEKDLEDAVEYGKKFARVVLGEHINERSGLYDYHAVPTFQPPSINQKTHN</sequence>
<protein>
    <submittedName>
        <fullName evidence="7">Cytosolic flavoprotein A</fullName>
    </submittedName>
</protein>
<feature type="signal peptide" evidence="5">
    <location>
        <begin position="1"/>
        <end position="23"/>
    </location>
</feature>
<evidence type="ECO:0000256" key="4">
    <source>
        <dbReference type="ARBA" id="ARBA00023004"/>
    </source>
</evidence>
<evidence type="ECO:0000256" key="2">
    <source>
        <dbReference type="ARBA" id="ARBA00022448"/>
    </source>
</evidence>
<dbReference type="GO" id="GO:0010181">
    <property type="term" value="F:FMN binding"/>
    <property type="evidence" value="ECO:0007669"/>
    <property type="project" value="InterPro"/>
</dbReference>
<dbReference type="InterPro" id="IPR036866">
    <property type="entry name" value="RibonucZ/Hydroxyglut_hydro"/>
</dbReference>
<dbReference type="InterPro" id="IPR029039">
    <property type="entry name" value="Flavoprotein-like_sf"/>
</dbReference>
<keyword evidence="4" id="KW-0408">Iron</keyword>
<dbReference type="SUPFAM" id="SSF56281">
    <property type="entry name" value="Metallo-hydrolase/oxidoreductase"/>
    <property type="match status" value="1"/>
</dbReference>
<reference evidence="7" key="1">
    <citation type="journal article" date="2016" name="Mol. Biol. Evol.">
        <title>Novel hydrogenosomes in the microaerophilic jakobid Stygiella incarcerata.</title>
        <authorList>
            <person name="Leger M.M."/>
            <person name="Eme L."/>
            <person name="Hug L.A."/>
            <person name="Roger A.J."/>
        </authorList>
    </citation>
    <scope>NUCLEOTIDE SEQUENCE</scope>
</reference>
<dbReference type="PANTHER" id="PTHR32145">
    <property type="entry name" value="DIFLAVIN FLAVOPROTEIN A 2-RELATED"/>
    <property type="match status" value="1"/>
</dbReference>
<evidence type="ECO:0000259" key="6">
    <source>
        <dbReference type="PROSITE" id="PS50902"/>
    </source>
</evidence>
<dbReference type="CDD" id="cd07709">
    <property type="entry name" value="flavodiiron_proteins_MBL-fold"/>
    <property type="match status" value="1"/>
</dbReference>
<keyword evidence="5" id="KW-0732">Signal</keyword>
<comment type="cofactor">
    <cofactor evidence="1">
        <name>Fe cation</name>
        <dbReference type="ChEBI" id="CHEBI:24875"/>
    </cofactor>
</comment>
<dbReference type="AlphaFoldDB" id="A0A192ZIW4"/>
<dbReference type="Pfam" id="PF00258">
    <property type="entry name" value="Flavodoxin_1"/>
    <property type="match status" value="1"/>
</dbReference>
<proteinExistence type="evidence at transcript level"/>
<dbReference type="PROSITE" id="PS50902">
    <property type="entry name" value="FLAVODOXIN_LIKE"/>
    <property type="match status" value="1"/>
</dbReference>
<dbReference type="SUPFAM" id="SSF52218">
    <property type="entry name" value="Flavoproteins"/>
    <property type="match status" value="1"/>
</dbReference>
<dbReference type="SMART" id="SM00849">
    <property type="entry name" value="Lactamase_B"/>
    <property type="match status" value="1"/>
</dbReference>
<dbReference type="InterPro" id="IPR051285">
    <property type="entry name" value="NADH_oxidoreductase_modular"/>
</dbReference>
<dbReference type="Pfam" id="PF19583">
    <property type="entry name" value="ODP"/>
    <property type="match status" value="1"/>
</dbReference>
<name>A0A192ZIW4_9EUKA</name>
<gene>
    <name evidence="7" type="primary">FDP</name>
</gene>
<keyword evidence="3" id="KW-0249">Electron transport</keyword>
<evidence type="ECO:0000313" key="7">
    <source>
        <dbReference type="EMBL" id="ANM86872.1"/>
    </source>
</evidence>
<dbReference type="InterPro" id="IPR001279">
    <property type="entry name" value="Metallo-B-lactamas"/>
</dbReference>
<dbReference type="InterPro" id="IPR045761">
    <property type="entry name" value="ODP_dom"/>
</dbReference>
<organism evidence="7">
    <name type="scientific">Stygiella incarcerata</name>
    <dbReference type="NCBI Taxonomy" id="1712417"/>
    <lineage>
        <taxon>Eukaryota</taxon>
        <taxon>Discoba</taxon>
        <taxon>Jakobida</taxon>
        <taxon>Andalucina</taxon>
        <taxon>Stygiellidae</taxon>
        <taxon>Stygiella</taxon>
    </lineage>
</organism>